<keyword evidence="3" id="KW-1185">Reference proteome</keyword>
<dbReference type="Proteomes" id="UP001054821">
    <property type="component" value="Chromosome 1"/>
</dbReference>
<keyword evidence="1" id="KW-0472">Membrane</keyword>
<proteinExistence type="predicted"/>
<keyword evidence="1" id="KW-0812">Transmembrane</keyword>
<keyword evidence="1" id="KW-1133">Transmembrane helix</keyword>
<evidence type="ECO:0000313" key="2">
    <source>
        <dbReference type="EMBL" id="KAI5350831.1"/>
    </source>
</evidence>
<dbReference type="EMBL" id="JAJFAZ020000001">
    <property type="protein sequence ID" value="KAI5350831.1"/>
    <property type="molecule type" value="Genomic_DNA"/>
</dbReference>
<dbReference type="AlphaFoldDB" id="A0AAD4ZMM2"/>
<gene>
    <name evidence="2" type="ORF">L3X38_003722</name>
</gene>
<sequence length="97" mass="11115">MKILGGILKYTALITVIFFLPSVFYLTGFFFKQVLNDATDISFVVSKEECCKGFCVEPTNYSFGDFCRLQTLQIYSNCNRLSTLILAKVLLKLWHLI</sequence>
<name>A0AAD4ZMM2_PRUDU</name>
<organism evidence="2 3">
    <name type="scientific">Prunus dulcis</name>
    <name type="common">Almond</name>
    <name type="synonym">Amygdalus dulcis</name>
    <dbReference type="NCBI Taxonomy" id="3755"/>
    <lineage>
        <taxon>Eukaryota</taxon>
        <taxon>Viridiplantae</taxon>
        <taxon>Streptophyta</taxon>
        <taxon>Embryophyta</taxon>
        <taxon>Tracheophyta</taxon>
        <taxon>Spermatophyta</taxon>
        <taxon>Magnoliopsida</taxon>
        <taxon>eudicotyledons</taxon>
        <taxon>Gunneridae</taxon>
        <taxon>Pentapetalae</taxon>
        <taxon>rosids</taxon>
        <taxon>fabids</taxon>
        <taxon>Rosales</taxon>
        <taxon>Rosaceae</taxon>
        <taxon>Amygdaloideae</taxon>
        <taxon>Amygdaleae</taxon>
        <taxon>Prunus</taxon>
    </lineage>
</organism>
<feature type="transmembrane region" description="Helical" evidence="1">
    <location>
        <begin position="12"/>
        <end position="31"/>
    </location>
</feature>
<protein>
    <submittedName>
        <fullName evidence="2">Uncharacterized protein</fullName>
    </submittedName>
</protein>
<accession>A0AAD4ZMM2</accession>
<comment type="caution">
    <text evidence="2">The sequence shown here is derived from an EMBL/GenBank/DDBJ whole genome shotgun (WGS) entry which is preliminary data.</text>
</comment>
<evidence type="ECO:0000256" key="1">
    <source>
        <dbReference type="SAM" id="Phobius"/>
    </source>
</evidence>
<evidence type="ECO:0000313" key="3">
    <source>
        <dbReference type="Proteomes" id="UP001054821"/>
    </source>
</evidence>
<reference evidence="2 3" key="1">
    <citation type="journal article" date="2022" name="G3 (Bethesda)">
        <title>Whole-genome sequence and methylome profiling of the almond [Prunus dulcis (Mill.) D.A. Webb] cultivar 'Nonpareil'.</title>
        <authorList>
            <person name="D'Amico-Willman K.M."/>
            <person name="Ouma W.Z."/>
            <person name="Meulia T."/>
            <person name="Sideli G.M."/>
            <person name="Gradziel T.M."/>
            <person name="Fresnedo-Ramirez J."/>
        </authorList>
    </citation>
    <scope>NUCLEOTIDE SEQUENCE [LARGE SCALE GENOMIC DNA]</scope>
    <source>
        <strain evidence="2">Clone GOH B32 T37-40</strain>
    </source>
</reference>